<keyword evidence="3" id="KW-1185">Reference proteome</keyword>
<evidence type="ECO:0000313" key="3">
    <source>
        <dbReference type="Proteomes" id="UP001470230"/>
    </source>
</evidence>
<name>A0ABR2K402_9EUKA</name>
<dbReference type="EMBL" id="JAPFFF010000007">
    <property type="protein sequence ID" value="KAK8885642.1"/>
    <property type="molecule type" value="Genomic_DNA"/>
</dbReference>
<comment type="caution">
    <text evidence="2">The sequence shown here is derived from an EMBL/GenBank/DDBJ whole genome shotgun (WGS) entry which is preliminary data.</text>
</comment>
<evidence type="ECO:0000313" key="2">
    <source>
        <dbReference type="EMBL" id="KAK8885642.1"/>
    </source>
</evidence>
<reference evidence="2 3" key="1">
    <citation type="submission" date="2024-04" db="EMBL/GenBank/DDBJ databases">
        <title>Tritrichomonas musculus Genome.</title>
        <authorList>
            <person name="Alves-Ferreira E."/>
            <person name="Grigg M."/>
            <person name="Lorenzi H."/>
            <person name="Galac M."/>
        </authorList>
    </citation>
    <scope>NUCLEOTIDE SEQUENCE [LARGE SCALE GENOMIC DNA]</scope>
    <source>
        <strain evidence="2 3">EAF2021</strain>
    </source>
</reference>
<sequence>MFFSWSNIVHNLNDIHKQAKEVLTQNYFHLSNIKGKQVEVLQKIDQVQKEYSFLTVITSFFGMDKQTSYTDFYSNSSNYEIINDPIEYGFMKSKLILFIQQFAKSLPQLAPILNFDSISNFPLQIDPIEYLLYSTIPSLFGHFWCSELIDQYIDFIFTLNFSNPTFSNRYLELSFTNFIRVTCNTKFFSQSFNSPILSILYYDLIMTPKQCAELIISKMHENIFLLPRHIRRLISRFCDNYKEGQIISPSLFVALCIVSPPLNYPKEWGVIDSKYYIDSAGKEKLRQVSDIILGISKNVSETNELTYQFNDFVNVVSEIDEQRDKISISNVLPLLGQESIPLLFSLLDITLLAYLVAHSPCPMLLKGTAEQIGRSQQQKKQTNEGSKKLYNLLFSCNVKSIGQFQIDHDNFLSIDNEQSNSHYSYLSAIFSFFEKANVISDAPSNSLKDFLHFHKKYSNNIKDSKSELALRLIDSLLPDENSQEYYDILPSLNDELRRQKSLTQANSNFFLDLVILNQKFDQSLSQLSNLYKISINAYTSKLFATFIESNDAIQEQLALIYPEILASDERFCDLYITTRPFLKDYMKTVKFPQIFDSFMQHFHCWMLYQLPFEKFHMVHPMFDIMGEIIEKADDKVIQLFCVAPAPTKIKHLFQNVPLFEEARSLLQKGRKIENPLIALPSLSAAIEVLNRTFQLEFEDNAQADELTPLIHFLFLTCKIPALFSFIKYLDFYISPLLEKQVITLDENSIVGLTHLINHIDSLYAFLKSNENDDSPTPEGNK</sequence>
<proteinExistence type="predicted"/>
<protein>
    <recommendedName>
        <fullName evidence="1">VPS9 domain-containing protein</fullName>
    </recommendedName>
</protein>
<dbReference type="Proteomes" id="UP001470230">
    <property type="component" value="Unassembled WGS sequence"/>
</dbReference>
<evidence type="ECO:0000259" key="1">
    <source>
        <dbReference type="PROSITE" id="PS51205"/>
    </source>
</evidence>
<accession>A0ABR2K402</accession>
<gene>
    <name evidence="2" type="ORF">M9Y10_041094</name>
</gene>
<dbReference type="PROSITE" id="PS51205">
    <property type="entry name" value="VPS9"/>
    <property type="match status" value="1"/>
</dbReference>
<feature type="domain" description="VPS9" evidence="1">
    <location>
        <begin position="630"/>
        <end position="775"/>
    </location>
</feature>
<organism evidence="2 3">
    <name type="scientific">Tritrichomonas musculus</name>
    <dbReference type="NCBI Taxonomy" id="1915356"/>
    <lineage>
        <taxon>Eukaryota</taxon>
        <taxon>Metamonada</taxon>
        <taxon>Parabasalia</taxon>
        <taxon>Tritrichomonadida</taxon>
        <taxon>Tritrichomonadidae</taxon>
        <taxon>Tritrichomonas</taxon>
    </lineage>
</organism>
<dbReference type="InterPro" id="IPR003123">
    <property type="entry name" value="VPS9"/>
</dbReference>